<feature type="transmembrane region" description="Helical" evidence="1">
    <location>
        <begin position="65"/>
        <end position="84"/>
    </location>
</feature>
<comment type="caution">
    <text evidence="2">The sequence shown here is derived from an EMBL/GenBank/DDBJ whole genome shotgun (WGS) entry which is preliminary data.</text>
</comment>
<dbReference type="AlphaFoldDB" id="A0A956RQ39"/>
<accession>A0A956RQ39</accession>
<feature type="transmembrane region" description="Helical" evidence="1">
    <location>
        <begin position="30"/>
        <end position="53"/>
    </location>
</feature>
<keyword evidence="1" id="KW-1133">Transmembrane helix</keyword>
<reference evidence="2" key="1">
    <citation type="submission" date="2020-04" db="EMBL/GenBank/DDBJ databases">
        <authorList>
            <person name="Zhang T."/>
        </authorList>
    </citation>
    <scope>NUCLEOTIDE SEQUENCE</scope>
    <source>
        <strain evidence="2">HKST-UBA01</strain>
    </source>
</reference>
<protein>
    <submittedName>
        <fullName evidence="2">Uncharacterized protein</fullName>
    </submittedName>
</protein>
<evidence type="ECO:0000313" key="2">
    <source>
        <dbReference type="EMBL" id="MCA9728545.1"/>
    </source>
</evidence>
<proteinExistence type="predicted"/>
<gene>
    <name evidence="2" type="ORF">KC729_12730</name>
</gene>
<dbReference type="EMBL" id="JAGQHR010000413">
    <property type="protein sequence ID" value="MCA9728545.1"/>
    <property type="molecule type" value="Genomic_DNA"/>
</dbReference>
<sequence length="199" mass="21109">MVEREERSHPTLGARAEADLRYIRDAMSRAGSFTCVPGWGQVGIGLTAVPAAWVSSRSPDALRSVWVWIADAVLAVAIGGIAIVRKSKRLQIPVASGTTRRFLQVFLPPMGAAAILTVVLVRAGRFDLVRPLWLLLYGTGVVTGGAFSIRLVPVMGATFVLLGIAAFLSPTSWGDVYMAGGFGLVHIGFGVVIARRHGG</sequence>
<feature type="transmembrane region" description="Helical" evidence="1">
    <location>
        <begin position="154"/>
        <end position="170"/>
    </location>
</feature>
<evidence type="ECO:0000313" key="3">
    <source>
        <dbReference type="Proteomes" id="UP000697710"/>
    </source>
</evidence>
<reference evidence="2" key="2">
    <citation type="journal article" date="2021" name="Microbiome">
        <title>Successional dynamics and alternative stable states in a saline activated sludge microbial community over 9 years.</title>
        <authorList>
            <person name="Wang Y."/>
            <person name="Ye J."/>
            <person name="Ju F."/>
            <person name="Liu L."/>
            <person name="Boyd J.A."/>
            <person name="Deng Y."/>
            <person name="Parks D.H."/>
            <person name="Jiang X."/>
            <person name="Yin X."/>
            <person name="Woodcroft B.J."/>
            <person name="Tyson G.W."/>
            <person name="Hugenholtz P."/>
            <person name="Polz M.F."/>
            <person name="Zhang T."/>
        </authorList>
    </citation>
    <scope>NUCLEOTIDE SEQUENCE</scope>
    <source>
        <strain evidence="2">HKST-UBA01</strain>
    </source>
</reference>
<feature type="transmembrane region" description="Helical" evidence="1">
    <location>
        <begin position="176"/>
        <end position="194"/>
    </location>
</feature>
<name>A0A956RQ39_UNCEI</name>
<organism evidence="2 3">
    <name type="scientific">Eiseniibacteriota bacterium</name>
    <dbReference type="NCBI Taxonomy" id="2212470"/>
    <lineage>
        <taxon>Bacteria</taxon>
        <taxon>Candidatus Eiseniibacteriota</taxon>
    </lineage>
</organism>
<evidence type="ECO:0000256" key="1">
    <source>
        <dbReference type="SAM" id="Phobius"/>
    </source>
</evidence>
<keyword evidence="1" id="KW-0472">Membrane</keyword>
<feature type="transmembrane region" description="Helical" evidence="1">
    <location>
        <begin position="105"/>
        <end position="124"/>
    </location>
</feature>
<dbReference type="Proteomes" id="UP000697710">
    <property type="component" value="Unassembled WGS sequence"/>
</dbReference>
<keyword evidence="1" id="KW-0812">Transmembrane</keyword>